<evidence type="ECO:0000256" key="2">
    <source>
        <dbReference type="ARBA" id="ARBA00022898"/>
    </source>
</evidence>
<dbReference type="InterPro" id="IPR051798">
    <property type="entry name" value="Class-II_PLP-Dep_Aminotrans"/>
</dbReference>
<dbReference type="InterPro" id="IPR015422">
    <property type="entry name" value="PyrdxlP-dep_Trfase_small"/>
</dbReference>
<evidence type="ECO:0000313" key="4">
    <source>
        <dbReference type="Proteomes" id="UP000824056"/>
    </source>
</evidence>
<feature type="non-terminal residue" evidence="3">
    <location>
        <position position="64"/>
    </location>
</feature>
<protein>
    <submittedName>
        <fullName evidence="3">Pyridoxal phosphate-dependent aminotransferase</fullName>
    </submittedName>
</protein>
<accession>A0A9D2FNE3</accession>
<keyword evidence="3" id="KW-0808">Transferase</keyword>
<organism evidence="3 4">
    <name type="scientific">Candidatus Blautia pullicola</name>
    <dbReference type="NCBI Taxonomy" id="2838498"/>
    <lineage>
        <taxon>Bacteria</taxon>
        <taxon>Bacillati</taxon>
        <taxon>Bacillota</taxon>
        <taxon>Clostridia</taxon>
        <taxon>Lachnospirales</taxon>
        <taxon>Lachnospiraceae</taxon>
        <taxon>Blautia</taxon>
    </lineage>
</organism>
<evidence type="ECO:0000313" key="3">
    <source>
        <dbReference type="EMBL" id="HIZ64423.1"/>
    </source>
</evidence>
<gene>
    <name evidence="3" type="ORF">H9809_00725</name>
</gene>
<dbReference type="EMBL" id="DXBG01000017">
    <property type="protein sequence ID" value="HIZ64423.1"/>
    <property type="molecule type" value="Genomic_DNA"/>
</dbReference>
<dbReference type="PANTHER" id="PTHR43525">
    <property type="entry name" value="PROTEIN MALY"/>
    <property type="match status" value="1"/>
</dbReference>
<comment type="cofactor">
    <cofactor evidence="1">
        <name>pyridoxal 5'-phosphate</name>
        <dbReference type="ChEBI" id="CHEBI:597326"/>
    </cofactor>
</comment>
<dbReference type="SUPFAM" id="SSF53383">
    <property type="entry name" value="PLP-dependent transferases"/>
    <property type="match status" value="1"/>
</dbReference>
<reference evidence="3" key="1">
    <citation type="journal article" date="2021" name="PeerJ">
        <title>Extensive microbial diversity within the chicken gut microbiome revealed by metagenomics and culture.</title>
        <authorList>
            <person name="Gilroy R."/>
            <person name="Ravi A."/>
            <person name="Getino M."/>
            <person name="Pursley I."/>
            <person name="Horton D.L."/>
            <person name="Alikhan N.F."/>
            <person name="Baker D."/>
            <person name="Gharbi K."/>
            <person name="Hall N."/>
            <person name="Watson M."/>
            <person name="Adriaenssens E.M."/>
            <person name="Foster-Nyarko E."/>
            <person name="Jarju S."/>
            <person name="Secka A."/>
            <person name="Antonio M."/>
            <person name="Oren A."/>
            <person name="Chaudhuri R.R."/>
            <person name="La Ragione R."/>
            <person name="Hildebrand F."/>
            <person name="Pallen M.J."/>
        </authorList>
    </citation>
    <scope>NUCLEOTIDE SEQUENCE</scope>
    <source>
        <strain evidence="3">1068</strain>
    </source>
</reference>
<reference evidence="3" key="2">
    <citation type="submission" date="2021-04" db="EMBL/GenBank/DDBJ databases">
        <authorList>
            <person name="Gilroy R."/>
        </authorList>
    </citation>
    <scope>NUCLEOTIDE SEQUENCE</scope>
    <source>
        <strain evidence="3">1068</strain>
    </source>
</reference>
<keyword evidence="2" id="KW-0663">Pyridoxal phosphate</keyword>
<sequence>MSQKNLDFDTIIDRRHTSCGKWDTMDQKYGSVDLIHLGVADMDFPSPQPIIDSFQKCLDHGIFG</sequence>
<keyword evidence="3" id="KW-0032">Aminotransferase</keyword>
<name>A0A9D2FNE3_9FIRM</name>
<evidence type="ECO:0000256" key="1">
    <source>
        <dbReference type="ARBA" id="ARBA00001933"/>
    </source>
</evidence>
<dbReference type="Proteomes" id="UP000824056">
    <property type="component" value="Unassembled WGS sequence"/>
</dbReference>
<dbReference type="Gene3D" id="3.90.1150.10">
    <property type="entry name" value="Aspartate Aminotransferase, domain 1"/>
    <property type="match status" value="1"/>
</dbReference>
<proteinExistence type="predicted"/>
<dbReference type="PANTHER" id="PTHR43525:SF1">
    <property type="entry name" value="PROTEIN MALY"/>
    <property type="match status" value="1"/>
</dbReference>
<dbReference type="InterPro" id="IPR015424">
    <property type="entry name" value="PyrdxlP-dep_Trfase"/>
</dbReference>
<dbReference type="AlphaFoldDB" id="A0A9D2FNE3"/>
<dbReference type="GO" id="GO:0008483">
    <property type="term" value="F:transaminase activity"/>
    <property type="evidence" value="ECO:0007669"/>
    <property type="project" value="UniProtKB-KW"/>
</dbReference>
<comment type="caution">
    <text evidence="3">The sequence shown here is derived from an EMBL/GenBank/DDBJ whole genome shotgun (WGS) entry which is preliminary data.</text>
</comment>